<proteinExistence type="predicted"/>
<evidence type="ECO:0008006" key="4">
    <source>
        <dbReference type="Google" id="ProtNLM"/>
    </source>
</evidence>
<comment type="caution">
    <text evidence="2">The sequence shown here is derived from an EMBL/GenBank/DDBJ whole genome shotgun (WGS) entry which is preliminary data.</text>
</comment>
<feature type="region of interest" description="Disordered" evidence="1">
    <location>
        <begin position="24"/>
        <end position="43"/>
    </location>
</feature>
<accession>A0ABU1Z8Q6</accession>
<feature type="compositionally biased region" description="Basic and acidic residues" evidence="1">
    <location>
        <begin position="33"/>
        <end position="43"/>
    </location>
</feature>
<gene>
    <name evidence="2" type="ORF">J2X16_002358</name>
</gene>
<reference evidence="2 3" key="1">
    <citation type="submission" date="2023-07" db="EMBL/GenBank/DDBJ databases">
        <title>Sorghum-associated microbial communities from plants grown in Nebraska, USA.</title>
        <authorList>
            <person name="Schachtman D."/>
        </authorList>
    </citation>
    <scope>NUCLEOTIDE SEQUENCE [LARGE SCALE GENOMIC DNA]</scope>
    <source>
        <strain evidence="2 3">BE310</strain>
    </source>
</reference>
<dbReference type="EMBL" id="JAVDXQ010000003">
    <property type="protein sequence ID" value="MDR7297011.1"/>
    <property type="molecule type" value="Genomic_DNA"/>
</dbReference>
<name>A0ABU1Z8Q6_9BURK</name>
<dbReference type="InterPro" id="IPR024248">
    <property type="entry name" value="DUF2695"/>
</dbReference>
<protein>
    <recommendedName>
        <fullName evidence="4">DUF2695 domain-containing protein</fullName>
    </recommendedName>
</protein>
<evidence type="ECO:0000313" key="3">
    <source>
        <dbReference type="Proteomes" id="UP001180536"/>
    </source>
</evidence>
<dbReference type="Pfam" id="PF10905">
    <property type="entry name" value="DUF2695"/>
    <property type="match status" value="1"/>
</dbReference>
<sequence length="123" mass="14009">MRAAQHITEADGFAARWARTLNGGRQSLMNSGDKGRKRESKLEQKQLARAAFPMPDTLLKSMFDTVEARVEQSGCDHTMRFTEQWIEEHEQAPSSVLEWLKGHGGFCDCEFVANAADHWEQNR</sequence>
<evidence type="ECO:0000313" key="2">
    <source>
        <dbReference type="EMBL" id="MDR7297011.1"/>
    </source>
</evidence>
<dbReference type="Proteomes" id="UP001180536">
    <property type="component" value="Unassembled WGS sequence"/>
</dbReference>
<evidence type="ECO:0000256" key="1">
    <source>
        <dbReference type="SAM" id="MobiDB-lite"/>
    </source>
</evidence>
<organism evidence="2 3">
    <name type="scientific">Pelomonas aquatica</name>
    <dbReference type="NCBI Taxonomy" id="431058"/>
    <lineage>
        <taxon>Bacteria</taxon>
        <taxon>Pseudomonadati</taxon>
        <taxon>Pseudomonadota</taxon>
        <taxon>Betaproteobacteria</taxon>
        <taxon>Burkholderiales</taxon>
        <taxon>Sphaerotilaceae</taxon>
        <taxon>Roseateles</taxon>
    </lineage>
</organism>
<keyword evidence="3" id="KW-1185">Reference proteome</keyword>